<reference evidence="1 2" key="1">
    <citation type="journal article" date="2012" name="Int. J. Syst. Evol. Microbiol.">
        <title>Vibrio caribbeanicus sp. nov., isolated from the marine sponge Scleritoderma cyanea.</title>
        <authorList>
            <person name="Hoffmann M."/>
            <person name="Monday S.R."/>
            <person name="Allard M.W."/>
            <person name="Strain E.A."/>
            <person name="Whittaker P."/>
            <person name="Naum M."/>
            <person name="McCarthy P.J."/>
            <person name="Lopez J.V."/>
            <person name="Fischer M."/>
            <person name="Brown E.W."/>
        </authorList>
    </citation>
    <scope>NUCLEOTIDE SEQUENCE [LARGE SCALE GENOMIC DNA]</scope>
    <source>
        <strain evidence="1 2">ATCC BAA-2122</strain>
    </source>
</reference>
<dbReference type="PANTHER" id="PTHR38785">
    <property type="entry name" value="HOMOLOG OF VIRK"/>
    <property type="match status" value="1"/>
</dbReference>
<dbReference type="AlphaFoldDB" id="E3BHI8"/>
<sequence>MMAPSIAKEMQSLQEDEDIRALFDLRPKMYDQPTHHYVCVNWDKAARVKNLSYHLNFMSKQLGEKSKYAYSEEGYKLFSIEGNHGEHYDVRLCSGEWREGSLAISITNQNLQSVYSTTFCITENDDLFIGCIQGAKSSVDNRSEVIKSLTKAQHGIRPKALIVELLMMFARHYGLANAYCVSNKGHVYSASDFRSRKQRKKVMFDYDAFCTEMSGIRQNRYQFKLPLESKRRDLSSLNRTKRKMYNKRYELLEKYEEKIKASLAA</sequence>
<dbReference type="InterPro" id="IPR007488">
    <property type="entry name" value="DUF535"/>
</dbReference>
<evidence type="ECO:0000313" key="1">
    <source>
        <dbReference type="EMBL" id="EFP97277.1"/>
    </source>
</evidence>
<evidence type="ECO:0000313" key="2">
    <source>
        <dbReference type="Proteomes" id="UP000002943"/>
    </source>
</evidence>
<dbReference type="GO" id="GO:0006974">
    <property type="term" value="P:DNA damage response"/>
    <property type="evidence" value="ECO:0007669"/>
    <property type="project" value="TreeGrafter"/>
</dbReference>
<name>E3BHI8_9VIBR</name>
<accession>E3BHI8</accession>
<dbReference type="EMBL" id="AEIU01000059">
    <property type="protein sequence ID" value="EFP97277.1"/>
    <property type="molecule type" value="Genomic_DNA"/>
</dbReference>
<proteinExistence type="predicted"/>
<keyword evidence="2" id="KW-1185">Reference proteome</keyword>
<protein>
    <recommendedName>
        <fullName evidence="3">DUF535 domain-containing protein</fullName>
    </recommendedName>
</protein>
<gene>
    <name evidence="1" type="ORF">VIBC2010_17819</name>
</gene>
<dbReference type="Proteomes" id="UP000002943">
    <property type="component" value="Unassembled WGS sequence"/>
</dbReference>
<dbReference type="eggNOG" id="COG2990">
    <property type="taxonomic scope" value="Bacteria"/>
</dbReference>
<dbReference type="PANTHER" id="PTHR38785:SF1">
    <property type="entry name" value="HOMOLOG OF VIRK"/>
    <property type="match status" value="1"/>
</dbReference>
<evidence type="ECO:0008006" key="3">
    <source>
        <dbReference type="Google" id="ProtNLM"/>
    </source>
</evidence>
<organism evidence="1 2">
    <name type="scientific">Vibrio caribbeanicus ATCC BAA-2122</name>
    <dbReference type="NCBI Taxonomy" id="796620"/>
    <lineage>
        <taxon>Bacteria</taxon>
        <taxon>Pseudomonadati</taxon>
        <taxon>Pseudomonadota</taxon>
        <taxon>Gammaproteobacteria</taxon>
        <taxon>Vibrionales</taxon>
        <taxon>Vibrionaceae</taxon>
        <taxon>Vibrio</taxon>
    </lineage>
</organism>
<dbReference type="STRING" id="796620.VIBC2010_17819"/>
<comment type="caution">
    <text evidence="1">The sequence shown here is derived from an EMBL/GenBank/DDBJ whole genome shotgun (WGS) entry which is preliminary data.</text>
</comment>
<dbReference type="Pfam" id="PF04393">
    <property type="entry name" value="DUF535"/>
    <property type="match status" value="1"/>
</dbReference>